<accession>A0A843VK94</accession>
<sequence>MAAKRKIDAALWDTPYCPKVQKIIKKNLQERRSLAIRHSDGIKFEISCKHACVAIGSNKEAVTQYVSAFYNTEMYRAAYERSIQPIPTFEMPDPPQPSDVLIKPPTTK</sequence>
<dbReference type="Proteomes" id="UP000652761">
    <property type="component" value="Unassembled WGS sequence"/>
</dbReference>
<evidence type="ECO:0000256" key="1">
    <source>
        <dbReference type="SAM" id="MobiDB-lite"/>
    </source>
</evidence>
<dbReference type="EMBL" id="NMUH01001799">
    <property type="protein sequence ID" value="MQL95496.1"/>
    <property type="molecule type" value="Genomic_DNA"/>
</dbReference>
<dbReference type="AlphaFoldDB" id="A0A843VK94"/>
<protein>
    <submittedName>
        <fullName evidence="2">Uncharacterized protein</fullName>
    </submittedName>
</protein>
<dbReference type="OrthoDB" id="786266at2759"/>
<proteinExistence type="predicted"/>
<organism evidence="2 3">
    <name type="scientific">Colocasia esculenta</name>
    <name type="common">Wild taro</name>
    <name type="synonym">Arum esculentum</name>
    <dbReference type="NCBI Taxonomy" id="4460"/>
    <lineage>
        <taxon>Eukaryota</taxon>
        <taxon>Viridiplantae</taxon>
        <taxon>Streptophyta</taxon>
        <taxon>Embryophyta</taxon>
        <taxon>Tracheophyta</taxon>
        <taxon>Spermatophyta</taxon>
        <taxon>Magnoliopsida</taxon>
        <taxon>Liliopsida</taxon>
        <taxon>Araceae</taxon>
        <taxon>Aroideae</taxon>
        <taxon>Colocasieae</taxon>
        <taxon>Colocasia</taxon>
    </lineage>
</organism>
<reference evidence="2" key="1">
    <citation type="submission" date="2017-07" db="EMBL/GenBank/DDBJ databases">
        <title>Taro Niue Genome Assembly and Annotation.</title>
        <authorList>
            <person name="Atibalentja N."/>
            <person name="Keating K."/>
            <person name="Fields C.J."/>
        </authorList>
    </citation>
    <scope>NUCLEOTIDE SEQUENCE</scope>
    <source>
        <strain evidence="2">Niue_2</strain>
        <tissue evidence="2">Leaf</tissue>
    </source>
</reference>
<evidence type="ECO:0000313" key="3">
    <source>
        <dbReference type="Proteomes" id="UP000652761"/>
    </source>
</evidence>
<name>A0A843VK94_COLES</name>
<evidence type="ECO:0000313" key="2">
    <source>
        <dbReference type="EMBL" id="MQL95496.1"/>
    </source>
</evidence>
<gene>
    <name evidence="2" type="ORF">Taro_028167</name>
</gene>
<comment type="caution">
    <text evidence="2">The sequence shown here is derived from an EMBL/GenBank/DDBJ whole genome shotgun (WGS) entry which is preliminary data.</text>
</comment>
<keyword evidence="3" id="KW-1185">Reference proteome</keyword>
<feature type="non-terminal residue" evidence="2">
    <location>
        <position position="108"/>
    </location>
</feature>
<feature type="region of interest" description="Disordered" evidence="1">
    <location>
        <begin position="86"/>
        <end position="108"/>
    </location>
</feature>